<protein>
    <submittedName>
        <fullName evidence="1">Uncharacterized protein</fullName>
    </submittedName>
</protein>
<dbReference type="EMBL" id="CAJOBC010090455">
    <property type="protein sequence ID" value="CAF4391109.1"/>
    <property type="molecule type" value="Genomic_DNA"/>
</dbReference>
<evidence type="ECO:0000313" key="3">
    <source>
        <dbReference type="Proteomes" id="UP000663829"/>
    </source>
</evidence>
<keyword evidence="3" id="KW-1185">Reference proteome</keyword>
<gene>
    <name evidence="1" type="ORF">GPM918_LOCUS38095</name>
    <name evidence="2" type="ORF">SRO942_LOCUS38891</name>
</gene>
<name>A0A815VGR3_9BILA</name>
<dbReference type="Proteomes" id="UP000681722">
    <property type="component" value="Unassembled WGS sequence"/>
</dbReference>
<evidence type="ECO:0000313" key="1">
    <source>
        <dbReference type="EMBL" id="CAF1531787.1"/>
    </source>
</evidence>
<reference evidence="1" key="1">
    <citation type="submission" date="2021-02" db="EMBL/GenBank/DDBJ databases">
        <authorList>
            <person name="Nowell W R."/>
        </authorList>
    </citation>
    <scope>NUCLEOTIDE SEQUENCE</scope>
</reference>
<evidence type="ECO:0000313" key="2">
    <source>
        <dbReference type="EMBL" id="CAF4391109.1"/>
    </source>
</evidence>
<proteinExistence type="predicted"/>
<sequence length="117" mass="13170">MSLPTDLRVPMQRLDSADINLAPKPLQDLVSYLRRINVEAAYVLEQLNRENSDREEILLLRKILADLVATRLKILTLMEIKKAGDTSGKQQKDRTSPTTGCIDIWASVNGCFRHPGP</sequence>
<dbReference type="Proteomes" id="UP000663829">
    <property type="component" value="Unassembled WGS sequence"/>
</dbReference>
<comment type="caution">
    <text evidence="1">The sequence shown here is derived from an EMBL/GenBank/DDBJ whole genome shotgun (WGS) entry which is preliminary data.</text>
</comment>
<feature type="non-terminal residue" evidence="1">
    <location>
        <position position="1"/>
    </location>
</feature>
<dbReference type="EMBL" id="CAJNOQ010024867">
    <property type="protein sequence ID" value="CAF1531787.1"/>
    <property type="molecule type" value="Genomic_DNA"/>
</dbReference>
<accession>A0A815VGR3</accession>
<organism evidence="1 3">
    <name type="scientific">Didymodactylos carnosus</name>
    <dbReference type="NCBI Taxonomy" id="1234261"/>
    <lineage>
        <taxon>Eukaryota</taxon>
        <taxon>Metazoa</taxon>
        <taxon>Spiralia</taxon>
        <taxon>Gnathifera</taxon>
        <taxon>Rotifera</taxon>
        <taxon>Eurotatoria</taxon>
        <taxon>Bdelloidea</taxon>
        <taxon>Philodinida</taxon>
        <taxon>Philodinidae</taxon>
        <taxon>Didymodactylos</taxon>
    </lineage>
</organism>
<dbReference type="AlphaFoldDB" id="A0A815VGR3"/>